<organism evidence="2 3">
    <name type="scientific">Hypsizygus marmoreus</name>
    <name type="common">White beech mushroom</name>
    <name type="synonym">Agaricus marmoreus</name>
    <dbReference type="NCBI Taxonomy" id="39966"/>
    <lineage>
        <taxon>Eukaryota</taxon>
        <taxon>Fungi</taxon>
        <taxon>Dikarya</taxon>
        <taxon>Basidiomycota</taxon>
        <taxon>Agaricomycotina</taxon>
        <taxon>Agaricomycetes</taxon>
        <taxon>Agaricomycetidae</taxon>
        <taxon>Agaricales</taxon>
        <taxon>Tricholomatineae</taxon>
        <taxon>Lyophyllaceae</taxon>
        <taxon>Hypsizygus</taxon>
    </lineage>
</organism>
<name>A0A369JAK2_HYPMA</name>
<comment type="caution">
    <text evidence="2">The sequence shown here is derived from an EMBL/GenBank/DDBJ whole genome shotgun (WGS) entry which is preliminary data.</text>
</comment>
<sequence length="435" mass="48360">MSGPFVEELFTAIAEKTYCSGTLPLSTQHAYLYYGKDQAARRLNFITASEEELSALALSCDPATFGRGAADVLDETVRKAGKLDLEHFSSTFNLAESGLMDIVRSELLEGKSEQKKSIRAELYKLNVYDRGAFFKAHKDTPRGEHMFGSLVVVFPARHVGGALLLRHGGKEWTIDAATEISSKTSPVIAYVAFYSDVEHEVTPVTSGHRVTLTYNLYFVRRKEDDTAPPKAADLTSSNEAAFHSVLSQALADPAFIPEGGRLGFGLSHQYPFSRRLNNMIDKYEGNQDVRRILKKTVNVLKGSDSMIFRVCKSLFLKGYLSAVYRVPSWDKEKRVEYFRDYILDTPTELGYVSLDVGTSLEELGAERIYKHGRPGSTTTNTVHWITRMTTFNDVASQYSGDLGNQGETDIVYSSICLIVDVGKFEARATIRGAEV</sequence>
<dbReference type="AlphaFoldDB" id="A0A369JAK2"/>
<dbReference type="Pfam" id="PF13640">
    <property type="entry name" value="2OG-FeII_Oxy_3"/>
    <property type="match status" value="1"/>
</dbReference>
<evidence type="ECO:0000259" key="1">
    <source>
        <dbReference type="Pfam" id="PF13640"/>
    </source>
</evidence>
<dbReference type="InParanoid" id="A0A369JAK2"/>
<proteinExistence type="predicted"/>
<dbReference type="PANTHER" id="PTHR33099">
    <property type="entry name" value="FE2OG DIOXYGENASE DOMAIN-CONTAINING PROTEIN"/>
    <property type="match status" value="1"/>
</dbReference>
<evidence type="ECO:0000313" key="2">
    <source>
        <dbReference type="EMBL" id="RDB15876.1"/>
    </source>
</evidence>
<feature type="domain" description="Prolyl 4-hydroxylase alpha subunit Fe(2+) 2OG dioxygenase" evidence="1">
    <location>
        <begin position="124"/>
        <end position="216"/>
    </location>
</feature>
<gene>
    <name evidence="2" type="ORF">Hypma_003676</name>
</gene>
<keyword evidence="3" id="KW-1185">Reference proteome</keyword>
<dbReference type="InterPro" id="IPR044862">
    <property type="entry name" value="Pro_4_hyd_alph_FE2OG_OXY"/>
</dbReference>
<dbReference type="PANTHER" id="PTHR33099:SF7">
    <property type="entry name" value="MYND-TYPE DOMAIN-CONTAINING PROTEIN"/>
    <property type="match status" value="1"/>
</dbReference>
<dbReference type="STRING" id="39966.A0A369JAK2"/>
<dbReference type="Proteomes" id="UP000076154">
    <property type="component" value="Unassembled WGS sequence"/>
</dbReference>
<dbReference type="OrthoDB" id="27483at2759"/>
<accession>A0A369JAK2</accession>
<protein>
    <recommendedName>
        <fullName evidence="1">Prolyl 4-hydroxylase alpha subunit Fe(2+) 2OG dioxygenase domain-containing protein</fullName>
    </recommendedName>
</protein>
<evidence type="ECO:0000313" key="3">
    <source>
        <dbReference type="Proteomes" id="UP000076154"/>
    </source>
</evidence>
<dbReference type="EMBL" id="LUEZ02000138">
    <property type="protein sequence ID" value="RDB15876.1"/>
    <property type="molecule type" value="Genomic_DNA"/>
</dbReference>
<reference evidence="2" key="1">
    <citation type="submission" date="2018-04" db="EMBL/GenBank/DDBJ databases">
        <title>Whole genome sequencing of Hypsizygus marmoreus.</title>
        <authorList>
            <person name="Choi I.-G."/>
            <person name="Min B."/>
            <person name="Kim J.-G."/>
            <person name="Kim S."/>
            <person name="Oh Y.-L."/>
            <person name="Kong W.-S."/>
            <person name="Park H."/>
            <person name="Jeong J."/>
            <person name="Song E.-S."/>
        </authorList>
    </citation>
    <scope>NUCLEOTIDE SEQUENCE [LARGE SCALE GENOMIC DNA]</scope>
    <source>
        <strain evidence="2">51987-8</strain>
    </source>
</reference>
<dbReference type="Gene3D" id="2.60.120.620">
    <property type="entry name" value="q2cbj1_9rhob like domain"/>
    <property type="match status" value="1"/>
</dbReference>